<feature type="non-terminal residue" evidence="1">
    <location>
        <position position="250"/>
    </location>
</feature>
<evidence type="ECO:0008006" key="2">
    <source>
        <dbReference type="Google" id="ProtNLM"/>
    </source>
</evidence>
<accession>A0A381TRU9</accession>
<proteinExistence type="predicted"/>
<dbReference type="EMBL" id="UINC01005027">
    <property type="protein sequence ID" value="SVA18549.1"/>
    <property type="molecule type" value="Genomic_DNA"/>
</dbReference>
<dbReference type="InterPro" id="IPR021246">
    <property type="entry name" value="DUF2797"/>
</dbReference>
<sequence length="250" mass="28847">MFSGVLQKMTSINDNPIRYILEFESNFILMNQAINKEIHISKKGYCCLSCSGNIEIFANGFCKKCFFESPKSGDWIMRPELSKAHLDQEDRDLDFEKEMQLQPHILYLSITSGLKVGVTRVKNMQTRWIDQGAVESIILLELPNRYLAGLAEVELKEDYSDKTNWRKMLTNEINRVDLINEKKNALDKLSNDLKKYKSGNDEVYKFNYNVLDYPKSVKSKSLKKANEINGKLVGVKGQYLIFEDSTVFNV</sequence>
<name>A0A381TRU9_9ZZZZ</name>
<feature type="non-terminal residue" evidence="1">
    <location>
        <position position="1"/>
    </location>
</feature>
<evidence type="ECO:0000313" key="1">
    <source>
        <dbReference type="EMBL" id="SVA18549.1"/>
    </source>
</evidence>
<protein>
    <recommendedName>
        <fullName evidence="2">DUF2797 domain-containing protein</fullName>
    </recommendedName>
</protein>
<dbReference type="Pfam" id="PF10977">
    <property type="entry name" value="DUF2797"/>
    <property type="match status" value="1"/>
</dbReference>
<organism evidence="1">
    <name type="scientific">marine metagenome</name>
    <dbReference type="NCBI Taxonomy" id="408172"/>
    <lineage>
        <taxon>unclassified sequences</taxon>
        <taxon>metagenomes</taxon>
        <taxon>ecological metagenomes</taxon>
    </lineage>
</organism>
<dbReference type="AlphaFoldDB" id="A0A381TRU9"/>
<reference evidence="1" key="1">
    <citation type="submission" date="2018-05" db="EMBL/GenBank/DDBJ databases">
        <authorList>
            <person name="Lanie J.A."/>
            <person name="Ng W.-L."/>
            <person name="Kazmierczak K.M."/>
            <person name="Andrzejewski T.M."/>
            <person name="Davidsen T.M."/>
            <person name="Wayne K.J."/>
            <person name="Tettelin H."/>
            <person name="Glass J.I."/>
            <person name="Rusch D."/>
            <person name="Podicherti R."/>
            <person name="Tsui H.-C.T."/>
            <person name="Winkler M.E."/>
        </authorList>
    </citation>
    <scope>NUCLEOTIDE SEQUENCE</scope>
</reference>
<gene>
    <name evidence="1" type="ORF">METZ01_LOCUS71403</name>
</gene>